<dbReference type="InterPro" id="IPR036291">
    <property type="entry name" value="NAD(P)-bd_dom_sf"/>
</dbReference>
<accession>A0A4V3ENF1</accession>
<dbReference type="RefSeq" id="WP_133754045.1">
    <property type="nucleotide sequence ID" value="NZ_CP171129.1"/>
</dbReference>
<name>A0A4V3ENF1_9ACTN</name>
<evidence type="ECO:0000256" key="1">
    <source>
        <dbReference type="ARBA" id="ARBA00023002"/>
    </source>
</evidence>
<keyword evidence="4" id="KW-1185">Reference proteome</keyword>
<dbReference type="EMBL" id="SOAW01000001">
    <property type="protein sequence ID" value="TDT33548.1"/>
    <property type="molecule type" value="Genomic_DNA"/>
</dbReference>
<dbReference type="OrthoDB" id="5738121at2"/>
<protein>
    <recommendedName>
        <fullName evidence="2">Pyrroline-5-carboxylate reductase catalytic N-terminal domain-containing protein</fullName>
    </recommendedName>
</protein>
<evidence type="ECO:0000313" key="4">
    <source>
        <dbReference type="Proteomes" id="UP000295371"/>
    </source>
</evidence>
<keyword evidence="1" id="KW-0560">Oxidoreductase</keyword>
<feature type="domain" description="Pyrroline-5-carboxylate reductase catalytic N-terminal" evidence="2">
    <location>
        <begin position="38"/>
        <end position="76"/>
    </location>
</feature>
<dbReference type="PANTHER" id="PTHR14239">
    <property type="entry name" value="DUDULIN-RELATED"/>
    <property type="match status" value="1"/>
</dbReference>
<dbReference type="SUPFAM" id="SSF51735">
    <property type="entry name" value="NAD(P)-binding Rossmann-fold domains"/>
    <property type="match status" value="1"/>
</dbReference>
<reference evidence="3 4" key="1">
    <citation type="submission" date="2019-03" db="EMBL/GenBank/DDBJ databases">
        <title>Genomic Encyclopedia of Archaeal and Bacterial Type Strains, Phase II (KMG-II): from individual species to whole genera.</title>
        <authorList>
            <person name="Goeker M."/>
        </authorList>
    </citation>
    <scope>NUCLEOTIDE SEQUENCE [LARGE SCALE GENOMIC DNA]</scope>
    <source>
        <strain evidence="3 4">DSM 24323</strain>
    </source>
</reference>
<gene>
    <name evidence="3" type="ORF">CLV29_1170</name>
</gene>
<dbReference type="AlphaFoldDB" id="A0A4V3ENF1"/>
<evidence type="ECO:0000259" key="2">
    <source>
        <dbReference type="Pfam" id="PF03807"/>
    </source>
</evidence>
<sequence length="192" mass="19210">MTTVTIIGTGNMGSAIAGVLEKGGSTVQSLDHDSLAAATIEGEIVVLAVPYPALADIAAKFGDQLAGKTVVDITNPLDFSTFDSLVVAADGSAAAELQASLPTSRVLKAFNTNFAATLSSGKVGTETTTVLIAGDDAEAKASLIAAVEAGGLTAVDAGSLSRARELEALGFLQLTLAAGEKIGWTGGFALIR</sequence>
<dbReference type="Pfam" id="PF03807">
    <property type="entry name" value="F420_oxidored"/>
    <property type="match status" value="1"/>
</dbReference>
<organism evidence="3 4">
    <name type="scientific">Naumannella halotolerans</name>
    <dbReference type="NCBI Taxonomy" id="993414"/>
    <lineage>
        <taxon>Bacteria</taxon>
        <taxon>Bacillati</taxon>
        <taxon>Actinomycetota</taxon>
        <taxon>Actinomycetes</taxon>
        <taxon>Propionibacteriales</taxon>
        <taxon>Propionibacteriaceae</taxon>
        <taxon>Naumannella</taxon>
    </lineage>
</organism>
<dbReference type="InterPro" id="IPR028939">
    <property type="entry name" value="P5C_Rdtase_cat_N"/>
</dbReference>
<dbReference type="InterPro" id="IPR051267">
    <property type="entry name" value="STEAP_metalloreductase"/>
</dbReference>
<dbReference type="GO" id="GO:0016491">
    <property type="term" value="F:oxidoreductase activity"/>
    <property type="evidence" value="ECO:0007669"/>
    <property type="project" value="UniProtKB-KW"/>
</dbReference>
<dbReference type="Proteomes" id="UP000295371">
    <property type="component" value="Unassembled WGS sequence"/>
</dbReference>
<evidence type="ECO:0000313" key="3">
    <source>
        <dbReference type="EMBL" id="TDT33548.1"/>
    </source>
</evidence>
<dbReference type="PANTHER" id="PTHR14239:SF10">
    <property type="entry name" value="REDUCTASE"/>
    <property type="match status" value="1"/>
</dbReference>
<dbReference type="Gene3D" id="3.40.50.720">
    <property type="entry name" value="NAD(P)-binding Rossmann-like Domain"/>
    <property type="match status" value="1"/>
</dbReference>
<comment type="caution">
    <text evidence="3">The sequence shown here is derived from an EMBL/GenBank/DDBJ whole genome shotgun (WGS) entry which is preliminary data.</text>
</comment>
<proteinExistence type="predicted"/>